<gene>
    <name evidence="2" type="ORF">ZOSMA_57G00800</name>
</gene>
<evidence type="ECO:0000256" key="1">
    <source>
        <dbReference type="SAM" id="MobiDB-lite"/>
    </source>
</evidence>
<name>A0A0K9NVT7_ZOSMR</name>
<organism evidence="2 3">
    <name type="scientific">Zostera marina</name>
    <name type="common">Eelgrass</name>
    <dbReference type="NCBI Taxonomy" id="29655"/>
    <lineage>
        <taxon>Eukaryota</taxon>
        <taxon>Viridiplantae</taxon>
        <taxon>Streptophyta</taxon>
        <taxon>Embryophyta</taxon>
        <taxon>Tracheophyta</taxon>
        <taxon>Spermatophyta</taxon>
        <taxon>Magnoliopsida</taxon>
        <taxon>Liliopsida</taxon>
        <taxon>Zosteraceae</taxon>
        <taxon>Zostera</taxon>
    </lineage>
</organism>
<feature type="region of interest" description="Disordered" evidence="1">
    <location>
        <begin position="52"/>
        <end position="76"/>
    </location>
</feature>
<evidence type="ECO:0000313" key="2">
    <source>
        <dbReference type="EMBL" id="KMZ60743.1"/>
    </source>
</evidence>
<evidence type="ECO:0000313" key="3">
    <source>
        <dbReference type="Proteomes" id="UP000036987"/>
    </source>
</evidence>
<protein>
    <submittedName>
        <fullName evidence="2">Uncharacterized protein</fullName>
    </submittedName>
</protein>
<comment type="caution">
    <text evidence="2">The sequence shown here is derived from an EMBL/GenBank/DDBJ whole genome shotgun (WGS) entry which is preliminary data.</text>
</comment>
<dbReference type="Proteomes" id="UP000036987">
    <property type="component" value="Unassembled WGS sequence"/>
</dbReference>
<accession>A0A0K9NVT7</accession>
<reference evidence="3" key="1">
    <citation type="journal article" date="2016" name="Nature">
        <title>The genome of the seagrass Zostera marina reveals angiosperm adaptation to the sea.</title>
        <authorList>
            <person name="Olsen J.L."/>
            <person name="Rouze P."/>
            <person name="Verhelst B."/>
            <person name="Lin Y.-C."/>
            <person name="Bayer T."/>
            <person name="Collen J."/>
            <person name="Dattolo E."/>
            <person name="De Paoli E."/>
            <person name="Dittami S."/>
            <person name="Maumus F."/>
            <person name="Michel G."/>
            <person name="Kersting A."/>
            <person name="Lauritano C."/>
            <person name="Lohaus R."/>
            <person name="Toepel M."/>
            <person name="Tonon T."/>
            <person name="Vanneste K."/>
            <person name="Amirebrahimi M."/>
            <person name="Brakel J."/>
            <person name="Bostroem C."/>
            <person name="Chovatia M."/>
            <person name="Grimwood J."/>
            <person name="Jenkins J.W."/>
            <person name="Jueterbock A."/>
            <person name="Mraz A."/>
            <person name="Stam W.T."/>
            <person name="Tice H."/>
            <person name="Bornberg-Bauer E."/>
            <person name="Green P.J."/>
            <person name="Pearson G.A."/>
            <person name="Procaccini G."/>
            <person name="Duarte C.M."/>
            <person name="Schmutz J."/>
            <person name="Reusch T.B.H."/>
            <person name="Van de Peer Y."/>
        </authorList>
    </citation>
    <scope>NUCLEOTIDE SEQUENCE [LARGE SCALE GENOMIC DNA]</scope>
    <source>
        <strain evidence="3">cv. Finnish</strain>
    </source>
</reference>
<dbReference type="AlphaFoldDB" id="A0A0K9NVT7"/>
<sequence length="76" mass="8860">MIPYRKESLILKTVTVGVNTVAAQIQLELDFHHKLQSEELEENSVVEEVKIPVDPDPARPKHERRSTRRAEFCYDE</sequence>
<dbReference type="EMBL" id="LFYR01001587">
    <property type="protein sequence ID" value="KMZ60743.1"/>
    <property type="molecule type" value="Genomic_DNA"/>
</dbReference>
<keyword evidence="3" id="KW-1185">Reference proteome</keyword>
<proteinExistence type="predicted"/>